<comment type="function">
    <text evidence="1">Required for the efficient initiation of filament assembly.</text>
</comment>
<dbReference type="EMBL" id="PIPJ01000001">
    <property type="protein sequence ID" value="RUO23184.1"/>
    <property type="molecule type" value="Genomic_DNA"/>
</dbReference>
<dbReference type="Proteomes" id="UP000288395">
    <property type="component" value="Unassembled WGS sequence"/>
</dbReference>
<evidence type="ECO:0000256" key="2">
    <source>
        <dbReference type="ARBA" id="ARBA00007703"/>
    </source>
</evidence>
<evidence type="ECO:0000256" key="4">
    <source>
        <dbReference type="SAM" id="Coils"/>
    </source>
</evidence>
<evidence type="ECO:0000313" key="6">
    <source>
        <dbReference type="Proteomes" id="UP000288395"/>
    </source>
</evidence>
<organism evidence="5 6">
    <name type="scientific">Aliidiomarina iranensis</name>
    <dbReference type="NCBI Taxonomy" id="1434071"/>
    <lineage>
        <taxon>Bacteria</taxon>
        <taxon>Pseudomonadati</taxon>
        <taxon>Pseudomonadota</taxon>
        <taxon>Gammaproteobacteria</taxon>
        <taxon>Alteromonadales</taxon>
        <taxon>Idiomarinaceae</taxon>
        <taxon>Aliidiomarina</taxon>
    </lineage>
</organism>
<dbReference type="RefSeq" id="WP_126764724.1">
    <property type="nucleotide sequence ID" value="NZ_PIPJ01000001.1"/>
</dbReference>
<dbReference type="AlphaFoldDB" id="A0A432W1T0"/>
<reference evidence="6" key="1">
    <citation type="journal article" date="2018" name="Front. Microbiol.">
        <title>Genome-Based Analysis Reveals the Taxonomy and Diversity of the Family Idiomarinaceae.</title>
        <authorList>
            <person name="Liu Y."/>
            <person name="Lai Q."/>
            <person name="Shao Z."/>
        </authorList>
    </citation>
    <scope>NUCLEOTIDE SEQUENCE [LARGE SCALE GENOMIC DNA]</scope>
    <source>
        <strain evidence="6">GBPy7</strain>
    </source>
</reference>
<evidence type="ECO:0000313" key="5">
    <source>
        <dbReference type="EMBL" id="RUO23184.1"/>
    </source>
</evidence>
<gene>
    <name evidence="5" type="ORF">CWE08_00580</name>
</gene>
<feature type="coiled-coil region" evidence="4">
    <location>
        <begin position="38"/>
        <end position="65"/>
    </location>
</feature>
<keyword evidence="3" id="KW-1005">Bacterial flagellum biogenesis</keyword>
<protein>
    <submittedName>
        <fullName evidence="5">Flagellar protein FlgN</fullName>
    </submittedName>
</protein>
<dbReference type="InterPro" id="IPR036679">
    <property type="entry name" value="FlgN-like_sf"/>
</dbReference>
<dbReference type="GO" id="GO:0044780">
    <property type="term" value="P:bacterial-type flagellum assembly"/>
    <property type="evidence" value="ECO:0007669"/>
    <property type="project" value="InterPro"/>
</dbReference>
<dbReference type="SUPFAM" id="SSF140566">
    <property type="entry name" value="FlgN-like"/>
    <property type="match status" value="1"/>
</dbReference>
<dbReference type="InterPro" id="IPR007809">
    <property type="entry name" value="FlgN-like"/>
</dbReference>
<proteinExistence type="inferred from homology"/>
<keyword evidence="5" id="KW-0282">Flagellum</keyword>
<comment type="caution">
    <text evidence="5">The sequence shown here is derived from an EMBL/GenBank/DDBJ whole genome shotgun (WGS) entry which is preliminary data.</text>
</comment>
<accession>A0A432W1T0</accession>
<keyword evidence="5" id="KW-0966">Cell projection</keyword>
<dbReference type="Pfam" id="PF05130">
    <property type="entry name" value="FlgN"/>
    <property type="match status" value="1"/>
</dbReference>
<dbReference type="OrthoDB" id="6238586at2"/>
<keyword evidence="5" id="KW-0969">Cilium</keyword>
<sequence>MSLQNHLHHQLERMHTMEALLKTEQALLGEGKVDGAALEALAKEKQKLFADLEESELKRRKAQDRLGYPLNSEGSKQAALDSNCGELWQQLITATETVAHLNALNGDLIQHRLQHNQQMLNILRDAAGTNLYGPDGQSNKSMPRVSSKA</sequence>
<dbReference type="Gene3D" id="1.20.58.300">
    <property type="entry name" value="FlgN-like"/>
    <property type="match status" value="1"/>
</dbReference>
<evidence type="ECO:0000256" key="3">
    <source>
        <dbReference type="ARBA" id="ARBA00022795"/>
    </source>
</evidence>
<name>A0A432W1T0_9GAMM</name>
<keyword evidence="4" id="KW-0175">Coiled coil</keyword>
<keyword evidence="6" id="KW-1185">Reference proteome</keyword>
<comment type="similarity">
    <text evidence="2">Belongs to the FlgN family.</text>
</comment>
<evidence type="ECO:0000256" key="1">
    <source>
        <dbReference type="ARBA" id="ARBA00002397"/>
    </source>
</evidence>